<feature type="signal peptide" evidence="1">
    <location>
        <begin position="1"/>
        <end position="25"/>
    </location>
</feature>
<keyword evidence="3" id="KW-1185">Reference proteome</keyword>
<protein>
    <recommendedName>
        <fullName evidence="4">Secreted protein</fullName>
    </recommendedName>
</protein>
<evidence type="ECO:0008006" key="4">
    <source>
        <dbReference type="Google" id="ProtNLM"/>
    </source>
</evidence>
<evidence type="ECO:0000256" key="1">
    <source>
        <dbReference type="SAM" id="SignalP"/>
    </source>
</evidence>
<dbReference type="Proteomes" id="UP001221898">
    <property type="component" value="Unassembled WGS sequence"/>
</dbReference>
<name>A0AAD7S7I4_9TELE</name>
<evidence type="ECO:0000313" key="3">
    <source>
        <dbReference type="Proteomes" id="UP001221898"/>
    </source>
</evidence>
<accession>A0AAD7S7I4</accession>
<dbReference type="EMBL" id="JAINUG010000098">
    <property type="protein sequence ID" value="KAJ8397359.1"/>
    <property type="molecule type" value="Genomic_DNA"/>
</dbReference>
<dbReference type="AlphaFoldDB" id="A0AAD7S7I4"/>
<evidence type="ECO:0000313" key="2">
    <source>
        <dbReference type="EMBL" id="KAJ8397359.1"/>
    </source>
</evidence>
<keyword evidence="1" id="KW-0732">Signal</keyword>
<organism evidence="2 3">
    <name type="scientific">Aldrovandia affinis</name>
    <dbReference type="NCBI Taxonomy" id="143900"/>
    <lineage>
        <taxon>Eukaryota</taxon>
        <taxon>Metazoa</taxon>
        <taxon>Chordata</taxon>
        <taxon>Craniata</taxon>
        <taxon>Vertebrata</taxon>
        <taxon>Euteleostomi</taxon>
        <taxon>Actinopterygii</taxon>
        <taxon>Neopterygii</taxon>
        <taxon>Teleostei</taxon>
        <taxon>Notacanthiformes</taxon>
        <taxon>Halosauridae</taxon>
        <taxon>Aldrovandia</taxon>
    </lineage>
</organism>
<feature type="chain" id="PRO_5041958589" description="Secreted protein" evidence="1">
    <location>
        <begin position="26"/>
        <end position="82"/>
    </location>
</feature>
<gene>
    <name evidence="2" type="ORF">AAFF_G00439080</name>
</gene>
<comment type="caution">
    <text evidence="2">The sequence shown here is derived from an EMBL/GenBank/DDBJ whole genome shotgun (WGS) entry which is preliminary data.</text>
</comment>
<reference evidence="2" key="1">
    <citation type="journal article" date="2023" name="Science">
        <title>Genome structures resolve the early diversification of teleost fishes.</title>
        <authorList>
            <person name="Parey E."/>
            <person name="Louis A."/>
            <person name="Montfort J."/>
            <person name="Bouchez O."/>
            <person name="Roques C."/>
            <person name="Iampietro C."/>
            <person name="Lluch J."/>
            <person name="Castinel A."/>
            <person name="Donnadieu C."/>
            <person name="Desvignes T."/>
            <person name="Floi Bucao C."/>
            <person name="Jouanno E."/>
            <person name="Wen M."/>
            <person name="Mejri S."/>
            <person name="Dirks R."/>
            <person name="Jansen H."/>
            <person name="Henkel C."/>
            <person name="Chen W.J."/>
            <person name="Zahm M."/>
            <person name="Cabau C."/>
            <person name="Klopp C."/>
            <person name="Thompson A.W."/>
            <person name="Robinson-Rechavi M."/>
            <person name="Braasch I."/>
            <person name="Lecointre G."/>
            <person name="Bobe J."/>
            <person name="Postlethwait J.H."/>
            <person name="Berthelot C."/>
            <person name="Roest Crollius H."/>
            <person name="Guiguen Y."/>
        </authorList>
    </citation>
    <scope>NUCLEOTIDE SEQUENCE</scope>
    <source>
        <strain evidence="2">NC1722</strain>
    </source>
</reference>
<sequence length="82" mass="9305">MSLWGPAITAVTSLVVACYRHLCSCVGGFTDRAALQHELQRTWEWALELVVVNWQEPELLLVTFSSSLELLHDDKVFKMVQS</sequence>
<proteinExistence type="predicted"/>